<accession>A0ACB6ZPK5</accession>
<evidence type="ECO:0000313" key="2">
    <source>
        <dbReference type="Proteomes" id="UP000886501"/>
    </source>
</evidence>
<protein>
    <submittedName>
        <fullName evidence="1">Uncharacterized protein</fullName>
    </submittedName>
</protein>
<reference evidence="1" key="1">
    <citation type="submission" date="2019-10" db="EMBL/GenBank/DDBJ databases">
        <authorList>
            <consortium name="DOE Joint Genome Institute"/>
            <person name="Kuo A."/>
            <person name="Miyauchi S."/>
            <person name="Kiss E."/>
            <person name="Drula E."/>
            <person name="Kohler A."/>
            <person name="Sanchez-Garcia M."/>
            <person name="Andreopoulos B."/>
            <person name="Barry K.W."/>
            <person name="Bonito G."/>
            <person name="Buee M."/>
            <person name="Carver A."/>
            <person name="Chen C."/>
            <person name="Cichocki N."/>
            <person name="Clum A."/>
            <person name="Culley D."/>
            <person name="Crous P.W."/>
            <person name="Fauchery L."/>
            <person name="Girlanda M."/>
            <person name="Hayes R."/>
            <person name="Keri Z."/>
            <person name="Labutti K."/>
            <person name="Lipzen A."/>
            <person name="Lombard V."/>
            <person name="Magnuson J."/>
            <person name="Maillard F."/>
            <person name="Morin E."/>
            <person name="Murat C."/>
            <person name="Nolan M."/>
            <person name="Ohm R."/>
            <person name="Pangilinan J."/>
            <person name="Pereira M."/>
            <person name="Perotto S."/>
            <person name="Peter M."/>
            <person name="Riley R."/>
            <person name="Sitrit Y."/>
            <person name="Stielow B."/>
            <person name="Szollosi G."/>
            <person name="Zifcakova L."/>
            <person name="Stursova M."/>
            <person name="Spatafora J.W."/>
            <person name="Tedersoo L."/>
            <person name="Vaario L.-M."/>
            <person name="Yamada A."/>
            <person name="Yan M."/>
            <person name="Wang P."/>
            <person name="Xu J."/>
            <person name="Bruns T."/>
            <person name="Baldrian P."/>
            <person name="Vilgalys R."/>
            <person name="Henrissat B."/>
            <person name="Grigoriev I.V."/>
            <person name="Hibbett D."/>
            <person name="Nagy L.G."/>
            <person name="Martin F.M."/>
        </authorList>
    </citation>
    <scope>NUCLEOTIDE SEQUENCE</scope>
    <source>
        <strain evidence="1">P2</strain>
    </source>
</reference>
<sequence>MSTSQKYTPRSKKNNKNAVKNQQMDIMPSVSRSSGLEKGGDALKNAKTQEEYWSFVQSKIFDYWKQYPEGSPDSKVREEARHSVLILIRKLREGIMAAKREDQFASDVYETSLRISILFSSSVNIASTLSYLLPTYYTSRSLTHSRDSTILITLLLQLDSSYPSQREYYEHCQEFLASGCIARDSPTIPWLASLARAIRSCNYYRVEALTRPKVYTQLLESLPQRSSKGAVDLDSSSVHSIISSLHDRLRDRSWPILRVAYREMTFLPKITDTSEWLRRSLIFDSSEISVDTWFRQQSEKGNVKAKEEIEGKWMIIKPTPN</sequence>
<proteinExistence type="predicted"/>
<name>A0ACB6ZPK5_THEGA</name>
<evidence type="ECO:0000313" key="1">
    <source>
        <dbReference type="EMBL" id="KAF9651345.1"/>
    </source>
</evidence>
<gene>
    <name evidence="1" type="ORF">BDM02DRAFT_858045</name>
</gene>
<reference evidence="1" key="2">
    <citation type="journal article" date="2020" name="Nat. Commun.">
        <title>Large-scale genome sequencing of mycorrhizal fungi provides insights into the early evolution of symbiotic traits.</title>
        <authorList>
            <person name="Miyauchi S."/>
            <person name="Kiss E."/>
            <person name="Kuo A."/>
            <person name="Drula E."/>
            <person name="Kohler A."/>
            <person name="Sanchez-Garcia M."/>
            <person name="Morin E."/>
            <person name="Andreopoulos B."/>
            <person name="Barry K.W."/>
            <person name="Bonito G."/>
            <person name="Buee M."/>
            <person name="Carver A."/>
            <person name="Chen C."/>
            <person name="Cichocki N."/>
            <person name="Clum A."/>
            <person name="Culley D."/>
            <person name="Crous P.W."/>
            <person name="Fauchery L."/>
            <person name="Girlanda M."/>
            <person name="Hayes R.D."/>
            <person name="Keri Z."/>
            <person name="LaButti K."/>
            <person name="Lipzen A."/>
            <person name="Lombard V."/>
            <person name="Magnuson J."/>
            <person name="Maillard F."/>
            <person name="Murat C."/>
            <person name="Nolan M."/>
            <person name="Ohm R.A."/>
            <person name="Pangilinan J."/>
            <person name="Pereira M.F."/>
            <person name="Perotto S."/>
            <person name="Peter M."/>
            <person name="Pfister S."/>
            <person name="Riley R."/>
            <person name="Sitrit Y."/>
            <person name="Stielow J.B."/>
            <person name="Szollosi G."/>
            <person name="Zifcakova L."/>
            <person name="Stursova M."/>
            <person name="Spatafora J.W."/>
            <person name="Tedersoo L."/>
            <person name="Vaario L.M."/>
            <person name="Yamada A."/>
            <person name="Yan M."/>
            <person name="Wang P."/>
            <person name="Xu J."/>
            <person name="Bruns T."/>
            <person name="Baldrian P."/>
            <person name="Vilgalys R."/>
            <person name="Dunand C."/>
            <person name="Henrissat B."/>
            <person name="Grigoriev I.V."/>
            <person name="Hibbett D."/>
            <person name="Nagy L.G."/>
            <person name="Martin F.M."/>
        </authorList>
    </citation>
    <scope>NUCLEOTIDE SEQUENCE</scope>
    <source>
        <strain evidence="1">P2</strain>
    </source>
</reference>
<dbReference type="Proteomes" id="UP000886501">
    <property type="component" value="Unassembled WGS sequence"/>
</dbReference>
<dbReference type="EMBL" id="MU117976">
    <property type="protein sequence ID" value="KAF9651345.1"/>
    <property type="molecule type" value="Genomic_DNA"/>
</dbReference>
<comment type="caution">
    <text evidence="1">The sequence shown here is derived from an EMBL/GenBank/DDBJ whole genome shotgun (WGS) entry which is preliminary data.</text>
</comment>
<organism evidence="1 2">
    <name type="scientific">Thelephora ganbajun</name>
    <name type="common">Ganba fungus</name>
    <dbReference type="NCBI Taxonomy" id="370292"/>
    <lineage>
        <taxon>Eukaryota</taxon>
        <taxon>Fungi</taxon>
        <taxon>Dikarya</taxon>
        <taxon>Basidiomycota</taxon>
        <taxon>Agaricomycotina</taxon>
        <taxon>Agaricomycetes</taxon>
        <taxon>Thelephorales</taxon>
        <taxon>Thelephoraceae</taxon>
        <taxon>Thelephora</taxon>
    </lineage>
</organism>
<keyword evidence="2" id="KW-1185">Reference proteome</keyword>